<feature type="transmembrane region" description="Helical" evidence="4">
    <location>
        <begin position="675"/>
        <end position="700"/>
    </location>
</feature>
<evidence type="ECO:0000313" key="7">
    <source>
        <dbReference type="Proteomes" id="UP000230935"/>
    </source>
</evidence>
<dbReference type="InterPro" id="IPR001173">
    <property type="entry name" value="Glyco_trans_2-like"/>
</dbReference>
<dbReference type="CDD" id="cd04179">
    <property type="entry name" value="DPM_DPG-synthase_like"/>
    <property type="match status" value="1"/>
</dbReference>
<dbReference type="PANTHER" id="PTHR43630">
    <property type="entry name" value="POLY-BETA-1,6-N-ACETYL-D-GLUCOSAMINE SYNTHASE"/>
    <property type="match status" value="1"/>
</dbReference>
<dbReference type="Gene3D" id="3.90.550.10">
    <property type="entry name" value="Spore Coat Polysaccharide Biosynthesis Protein SpsA, Chain A"/>
    <property type="match status" value="2"/>
</dbReference>
<evidence type="ECO:0000256" key="1">
    <source>
        <dbReference type="ARBA" id="ARBA00006739"/>
    </source>
</evidence>
<gene>
    <name evidence="6" type="ORF">COT81_05010</name>
</gene>
<dbReference type="Proteomes" id="UP000230935">
    <property type="component" value="Unassembled WGS sequence"/>
</dbReference>
<keyword evidence="3" id="KW-0808">Transferase</keyword>
<reference evidence="7" key="1">
    <citation type="submission" date="2017-09" db="EMBL/GenBank/DDBJ databases">
        <title>Depth-based differentiation of microbial function through sediment-hosted aquifers and enrichment of novel symbionts in the deep terrestrial subsurface.</title>
        <authorList>
            <person name="Probst A.J."/>
            <person name="Ladd B."/>
            <person name="Jarett J.K."/>
            <person name="Geller-Mcgrath D.E."/>
            <person name="Sieber C.M.K."/>
            <person name="Emerson J.B."/>
            <person name="Anantharaman K."/>
            <person name="Thomas B.C."/>
            <person name="Malmstrom R."/>
            <person name="Stieglmeier M."/>
            <person name="Klingl A."/>
            <person name="Woyke T."/>
            <person name="Ryan C.M."/>
            <person name="Banfield J.F."/>
        </authorList>
    </citation>
    <scope>NUCLEOTIDE SEQUENCE [LARGE SCALE GENOMIC DNA]</scope>
</reference>
<dbReference type="Pfam" id="PF00535">
    <property type="entry name" value="Glycos_transf_2"/>
    <property type="match status" value="1"/>
</dbReference>
<dbReference type="InterPro" id="IPR029044">
    <property type="entry name" value="Nucleotide-diphossugar_trans"/>
</dbReference>
<dbReference type="Pfam" id="PF13641">
    <property type="entry name" value="Glyco_tranf_2_3"/>
    <property type="match status" value="1"/>
</dbReference>
<evidence type="ECO:0000256" key="2">
    <source>
        <dbReference type="ARBA" id="ARBA00022676"/>
    </source>
</evidence>
<keyword evidence="2" id="KW-0328">Glycosyltransferase</keyword>
<keyword evidence="4" id="KW-0472">Membrane</keyword>
<accession>A0A2H0W061</accession>
<feature type="transmembrane region" description="Helical" evidence="4">
    <location>
        <begin position="639"/>
        <end position="663"/>
    </location>
</feature>
<dbReference type="EMBL" id="PEZZ01000040">
    <property type="protein sequence ID" value="PIS04697.1"/>
    <property type="molecule type" value="Genomic_DNA"/>
</dbReference>
<sequence>MKKLANLSIVVPTLNEAGNLPILVSRIDTALRQAKVNYEIIVVDDNSTDNTRELAWGLSNQYPISCHLKQGKQGKAYSLLEGFGYAKYDLLAILDGDCQYPPEDLPEMVYQINQGHDVVVANRVTQNIPWPRRIVSQTFSLIFAKWLHGLDCDVQSGMKVFKKQVIDDISLHPTAWTFDLEFLISAHNLGYSIGAVDIIFGSRLSGNSKIHLARSIAEIGSNAIYLKIKPKQPARINPYGQDNMAGAGVAHNKKRFITHTTLEHQISALKSFVGWQKSAMFLALVMILLGLFINPIMTGVVVMAILSALYFIDVLFNLYLVRKSLSQSPEIVVGEELLRSLDDSALPTYTILCPLYKESEVLPNFLEAIENLEWPKNKLDVQLLLEEDDKETLSAAEGLNLPPYVRTIVVPHSMPKTKPKACNFGLAQARGEYLVIYDAEDIPDPWQLKKAYLGFQKSPVNVVCLQAKLNYFNHGQNLLTRLFTAEYSLWFDVTLPGLQSINTYIPLGGTSNHFKTAVLKELEGWDPFNVTEDCDLGIRLFRKKYTTAIIDSVTLEEANSNVRNWIRQRSRWIKGYMQTYLVHMRNPIQFARYNGWHALIFQLVVGGKIAFALINPILWITTIAYFSARATIGPTIEELFPSAVFFMAAMSLVFGNFLFLYYYMIGLAKRNQWELIKHVYFIPFYWMITSIASYLAFYQLLVKPHYWEKTHHGLHVKNPVGLPVSAAMAPFRIWWVPIFL</sequence>
<organism evidence="6 7">
    <name type="scientific">Candidatus Buchananbacteria bacterium CG10_big_fil_rev_8_21_14_0_10_42_9</name>
    <dbReference type="NCBI Taxonomy" id="1974526"/>
    <lineage>
        <taxon>Bacteria</taxon>
        <taxon>Candidatus Buchananiibacteriota</taxon>
    </lineage>
</organism>
<keyword evidence="4" id="KW-0812">Transmembrane</keyword>
<evidence type="ECO:0000259" key="5">
    <source>
        <dbReference type="Pfam" id="PF00535"/>
    </source>
</evidence>
<comment type="caution">
    <text evidence="6">The sequence shown here is derived from an EMBL/GenBank/DDBJ whole genome shotgun (WGS) entry which is preliminary data.</text>
</comment>
<comment type="similarity">
    <text evidence="1">Belongs to the glycosyltransferase 2 family.</text>
</comment>
<proteinExistence type="inferred from homology"/>
<evidence type="ECO:0000256" key="4">
    <source>
        <dbReference type="SAM" id="Phobius"/>
    </source>
</evidence>
<feature type="transmembrane region" description="Helical" evidence="4">
    <location>
        <begin position="599"/>
        <end position="627"/>
    </location>
</feature>
<dbReference type="CDD" id="cd06427">
    <property type="entry name" value="CESA_like_2"/>
    <property type="match status" value="1"/>
</dbReference>
<dbReference type="GO" id="GO:0016757">
    <property type="term" value="F:glycosyltransferase activity"/>
    <property type="evidence" value="ECO:0007669"/>
    <property type="project" value="UniProtKB-KW"/>
</dbReference>
<name>A0A2H0W061_9BACT</name>
<evidence type="ECO:0000313" key="6">
    <source>
        <dbReference type="EMBL" id="PIS04697.1"/>
    </source>
</evidence>
<dbReference type="SUPFAM" id="SSF53448">
    <property type="entry name" value="Nucleotide-diphospho-sugar transferases"/>
    <property type="match status" value="2"/>
</dbReference>
<keyword evidence="4" id="KW-1133">Transmembrane helix</keyword>
<dbReference type="AlphaFoldDB" id="A0A2H0W061"/>
<feature type="domain" description="Glycosyltransferase 2-like" evidence="5">
    <location>
        <begin position="8"/>
        <end position="166"/>
    </location>
</feature>
<dbReference type="PANTHER" id="PTHR43630:SF1">
    <property type="entry name" value="POLY-BETA-1,6-N-ACETYL-D-GLUCOSAMINE SYNTHASE"/>
    <property type="match status" value="1"/>
</dbReference>
<protein>
    <recommendedName>
        <fullName evidence="5">Glycosyltransferase 2-like domain-containing protein</fullName>
    </recommendedName>
</protein>
<evidence type="ECO:0000256" key="3">
    <source>
        <dbReference type="ARBA" id="ARBA00022679"/>
    </source>
</evidence>